<proteinExistence type="predicted"/>
<reference evidence="1" key="1">
    <citation type="submission" date="2018-05" db="EMBL/GenBank/DDBJ databases">
        <authorList>
            <person name="Lanie J.A."/>
            <person name="Ng W.-L."/>
            <person name="Kazmierczak K.M."/>
            <person name="Andrzejewski T.M."/>
            <person name="Davidsen T.M."/>
            <person name="Wayne K.J."/>
            <person name="Tettelin H."/>
            <person name="Glass J.I."/>
            <person name="Rusch D."/>
            <person name="Podicherti R."/>
            <person name="Tsui H.-C.T."/>
            <person name="Winkler M.E."/>
        </authorList>
    </citation>
    <scope>NUCLEOTIDE SEQUENCE</scope>
</reference>
<dbReference type="EMBL" id="UINC01232155">
    <property type="protein sequence ID" value="SVE65000.1"/>
    <property type="molecule type" value="Genomic_DNA"/>
</dbReference>
<name>A0A383F8G5_9ZZZZ</name>
<organism evidence="1">
    <name type="scientific">marine metagenome</name>
    <dbReference type="NCBI Taxonomy" id="408172"/>
    <lineage>
        <taxon>unclassified sequences</taxon>
        <taxon>metagenomes</taxon>
        <taxon>ecological metagenomes</taxon>
    </lineage>
</organism>
<sequence length="227" mass="24538">SYFKVQTPSGYTQIGPGNSGWSHFHTDRGKFYFNNCIAVEGGVIRSYDEDLILSRAGDISTRYIRVASSLTTSYQPFRVHHDDNTYTVPALEITNIAGADSTISINTIADGAGGHMDFGGQKSSSTEVATTMTSQHSTRYQSTFGWTGSTSDTIARFYFRTASPGTNSATSERLTILANGSVGIGCITPNASYGLTMGKSNIHMKNSGLDYTRQVHFNSGPRFCDSS</sequence>
<protein>
    <submittedName>
        <fullName evidence="1">Uncharacterized protein</fullName>
    </submittedName>
</protein>
<accession>A0A383F8G5</accession>
<dbReference type="AlphaFoldDB" id="A0A383F8G5"/>
<evidence type="ECO:0000313" key="1">
    <source>
        <dbReference type="EMBL" id="SVE65000.1"/>
    </source>
</evidence>
<feature type="non-terminal residue" evidence="1">
    <location>
        <position position="227"/>
    </location>
</feature>
<feature type="non-terminal residue" evidence="1">
    <location>
        <position position="1"/>
    </location>
</feature>
<gene>
    <name evidence="1" type="ORF">METZ01_LOCUS517854</name>
</gene>